<accession>A0A244CVI7</accession>
<reference evidence="1 2" key="1">
    <citation type="submission" date="2017-02" db="EMBL/GenBank/DDBJ databases">
        <title>Pseudoalteromonas ulvae TC14 Genome.</title>
        <authorList>
            <person name="Molmeret M."/>
        </authorList>
    </citation>
    <scope>NUCLEOTIDE SEQUENCE [LARGE SCALE GENOMIC DNA]</scope>
    <source>
        <strain evidence="1">TC14</strain>
    </source>
</reference>
<dbReference type="RefSeq" id="WP_086742999.1">
    <property type="nucleotide sequence ID" value="NZ_MWPV01000001.1"/>
</dbReference>
<keyword evidence="2" id="KW-1185">Reference proteome</keyword>
<organism evidence="1 2">
    <name type="scientific">Pseudoalteromonas ulvae</name>
    <dbReference type="NCBI Taxonomy" id="107327"/>
    <lineage>
        <taxon>Bacteria</taxon>
        <taxon>Pseudomonadati</taxon>
        <taxon>Pseudomonadota</taxon>
        <taxon>Gammaproteobacteria</taxon>
        <taxon>Alteromonadales</taxon>
        <taxon>Pseudoalteromonadaceae</taxon>
        <taxon>Pseudoalteromonas</taxon>
    </lineage>
</organism>
<evidence type="ECO:0000313" key="1">
    <source>
        <dbReference type="EMBL" id="OUL59608.1"/>
    </source>
</evidence>
<dbReference type="OrthoDB" id="6226461at2"/>
<dbReference type="AlphaFoldDB" id="A0A244CVI7"/>
<proteinExistence type="predicted"/>
<protein>
    <submittedName>
        <fullName evidence="1">Uncharacterized protein</fullName>
    </submittedName>
</protein>
<evidence type="ECO:0000313" key="2">
    <source>
        <dbReference type="Proteomes" id="UP000194841"/>
    </source>
</evidence>
<dbReference type="EMBL" id="MWPV01000001">
    <property type="protein sequence ID" value="OUL59608.1"/>
    <property type="molecule type" value="Genomic_DNA"/>
</dbReference>
<comment type="caution">
    <text evidence="1">The sequence shown here is derived from an EMBL/GenBank/DDBJ whole genome shotgun (WGS) entry which is preliminary data.</text>
</comment>
<gene>
    <name evidence="1" type="ORF">B1199_05055</name>
</gene>
<dbReference type="Proteomes" id="UP000194841">
    <property type="component" value="Unassembled WGS sequence"/>
</dbReference>
<name>A0A244CVI7_PSEDV</name>
<sequence length="221" mass="25906">MSKQNSKAKLPVNPTLKEINWYKKQLNWGELPPFYHMVASSLAESEGILSHGFDNAVKRMIDKRNWHVELLGGTISHSGIIDCEKKPRIALHQIFTDRGFELHAFPLVKDKQIDQYISDNKYMEFRIWDPYTMKIVLRINQLHKYMQFFFQRGDDADKALIIYSHKIVYKIIEFLKKELNVVSVKGVSIKEFYDLCEKERTVDQDDLALARLISPEPTSKE</sequence>